<proteinExistence type="predicted"/>
<dbReference type="KEGG" id="dpx:DAPPUDRAFT_54401"/>
<accession>E9GT20</accession>
<dbReference type="Proteomes" id="UP000000305">
    <property type="component" value="Unassembled WGS sequence"/>
</dbReference>
<dbReference type="EMBL" id="GL732563">
    <property type="protein sequence ID" value="EFX77350.1"/>
    <property type="molecule type" value="Genomic_DNA"/>
</dbReference>
<dbReference type="InterPro" id="IPR032630">
    <property type="entry name" value="P_typ_ATPase_c"/>
</dbReference>
<evidence type="ECO:0000313" key="5">
    <source>
        <dbReference type="EMBL" id="EFX77350.1"/>
    </source>
</evidence>
<comment type="subcellular location">
    <subcellularLocation>
        <location evidence="1">Membrane</location>
        <topology evidence="1">Multi-pass membrane protein</topology>
    </subcellularLocation>
</comment>
<dbReference type="STRING" id="6669.E9GT20"/>
<dbReference type="InParanoid" id="E9GT20"/>
<dbReference type="GO" id="GO:0046872">
    <property type="term" value="F:metal ion binding"/>
    <property type="evidence" value="ECO:0007669"/>
    <property type="project" value="UniProtKB-KW"/>
</dbReference>
<dbReference type="AlphaFoldDB" id="E9GT20"/>
<dbReference type="GO" id="GO:0016020">
    <property type="term" value="C:membrane"/>
    <property type="evidence" value="ECO:0007669"/>
    <property type="project" value="UniProtKB-SubCell"/>
</dbReference>
<keyword evidence="3" id="KW-0460">Magnesium</keyword>
<evidence type="ECO:0000256" key="2">
    <source>
        <dbReference type="ARBA" id="ARBA00022723"/>
    </source>
</evidence>
<evidence type="ECO:0000256" key="3">
    <source>
        <dbReference type="ARBA" id="ARBA00022842"/>
    </source>
</evidence>
<gene>
    <name evidence="5" type="ORF">DAPPUDRAFT_54401</name>
</gene>
<reference evidence="5 6" key="1">
    <citation type="journal article" date="2011" name="Science">
        <title>The ecoresponsive genome of Daphnia pulex.</title>
        <authorList>
            <person name="Colbourne J.K."/>
            <person name="Pfrender M.E."/>
            <person name="Gilbert D."/>
            <person name="Thomas W.K."/>
            <person name="Tucker A."/>
            <person name="Oakley T.H."/>
            <person name="Tokishita S."/>
            <person name="Aerts A."/>
            <person name="Arnold G.J."/>
            <person name="Basu M.K."/>
            <person name="Bauer D.J."/>
            <person name="Caceres C.E."/>
            <person name="Carmel L."/>
            <person name="Casola C."/>
            <person name="Choi J.H."/>
            <person name="Detter J.C."/>
            <person name="Dong Q."/>
            <person name="Dusheyko S."/>
            <person name="Eads B.D."/>
            <person name="Frohlich T."/>
            <person name="Geiler-Samerotte K.A."/>
            <person name="Gerlach D."/>
            <person name="Hatcher P."/>
            <person name="Jogdeo S."/>
            <person name="Krijgsveld J."/>
            <person name="Kriventseva E.V."/>
            <person name="Kultz D."/>
            <person name="Laforsch C."/>
            <person name="Lindquist E."/>
            <person name="Lopez J."/>
            <person name="Manak J.R."/>
            <person name="Muller J."/>
            <person name="Pangilinan J."/>
            <person name="Patwardhan R.P."/>
            <person name="Pitluck S."/>
            <person name="Pritham E.J."/>
            <person name="Rechtsteiner A."/>
            <person name="Rho M."/>
            <person name="Rogozin I.B."/>
            <person name="Sakarya O."/>
            <person name="Salamov A."/>
            <person name="Schaack S."/>
            <person name="Shapiro H."/>
            <person name="Shiga Y."/>
            <person name="Skalitzky C."/>
            <person name="Smith Z."/>
            <person name="Souvorov A."/>
            <person name="Sung W."/>
            <person name="Tang Z."/>
            <person name="Tsuchiya D."/>
            <person name="Tu H."/>
            <person name="Vos H."/>
            <person name="Wang M."/>
            <person name="Wolf Y.I."/>
            <person name="Yamagata H."/>
            <person name="Yamada T."/>
            <person name="Ye Y."/>
            <person name="Shaw J.R."/>
            <person name="Andrews J."/>
            <person name="Crease T.J."/>
            <person name="Tang H."/>
            <person name="Lucas S.M."/>
            <person name="Robertson H.M."/>
            <person name="Bork P."/>
            <person name="Koonin E.V."/>
            <person name="Zdobnov E.M."/>
            <person name="Grigoriev I.V."/>
            <person name="Lynch M."/>
            <person name="Boore J.L."/>
        </authorList>
    </citation>
    <scope>NUCLEOTIDE SEQUENCE [LARGE SCALE GENOMIC DNA]</scope>
</reference>
<keyword evidence="2" id="KW-0479">Metal-binding</keyword>
<name>E9GT20_DAPPU</name>
<evidence type="ECO:0000259" key="4">
    <source>
        <dbReference type="Pfam" id="PF16212"/>
    </source>
</evidence>
<keyword evidence="6" id="KW-1185">Reference proteome</keyword>
<dbReference type="PANTHER" id="PTHR24092:SF150">
    <property type="entry name" value="PHOSPHOLIPID-TRANSPORTING ATPASE"/>
    <property type="match status" value="1"/>
</dbReference>
<feature type="non-terminal residue" evidence="5">
    <location>
        <position position="1"/>
    </location>
</feature>
<feature type="domain" description="P-type ATPase C-terminal" evidence="4">
    <location>
        <begin position="5"/>
        <end position="73"/>
    </location>
</feature>
<dbReference type="eggNOG" id="KOG0206">
    <property type="taxonomic scope" value="Eukaryota"/>
</dbReference>
<evidence type="ECO:0000256" key="1">
    <source>
        <dbReference type="ARBA" id="ARBA00004141"/>
    </source>
</evidence>
<dbReference type="OrthoDB" id="377733at2759"/>
<evidence type="ECO:0000313" key="6">
    <source>
        <dbReference type="Proteomes" id="UP000000305"/>
    </source>
</evidence>
<dbReference type="HOGENOM" id="CLU_2504201_0_0_1"/>
<dbReference type="Pfam" id="PF16212">
    <property type="entry name" value="PhoLip_ATPase_C"/>
    <property type="match status" value="1"/>
</dbReference>
<organism evidence="5 6">
    <name type="scientific">Daphnia pulex</name>
    <name type="common">Water flea</name>
    <dbReference type="NCBI Taxonomy" id="6669"/>
    <lineage>
        <taxon>Eukaryota</taxon>
        <taxon>Metazoa</taxon>
        <taxon>Ecdysozoa</taxon>
        <taxon>Arthropoda</taxon>
        <taxon>Crustacea</taxon>
        <taxon>Branchiopoda</taxon>
        <taxon>Diplostraca</taxon>
        <taxon>Cladocera</taxon>
        <taxon>Anomopoda</taxon>
        <taxon>Daphniidae</taxon>
        <taxon>Daphnia</taxon>
    </lineage>
</organism>
<dbReference type="PANTHER" id="PTHR24092">
    <property type="entry name" value="PROBABLE PHOSPHOLIPID-TRANSPORTING ATPASE"/>
    <property type="match status" value="1"/>
</dbReference>
<protein>
    <recommendedName>
        <fullName evidence="4">P-type ATPase C-terminal domain-containing protein</fullName>
    </recommendedName>
</protein>
<sequence>GLQAACASDYSIAQFRFLHRLLLVHGASSYYRMSQFILYSFYKNVTLYMIELWFEYYSAWSGQSYDPLVFTRYCSLPLFTFSPGTV</sequence>